<sequence length="256" mass="28759">MRKLLTSILMGVVLCTALPVSAGTSGGVTYRYLDRPFLELLGYLEGPKGYNDITGFTDLRPVRPVSQMTIREVLDFQMMLRQKGAKSSAMGRYQFIYKTLDYLVKLHDMDTNQLFDKRMQDHLARLEMARCGFYDRTLDVREVGDCLAHTWAALPLLTGKNRGKSRYVETGINSARTSPEVMEAILRARSVRDVLLAAELKPAQAGFNVSGQIYGNKGHPMRLARVRRAADLDGPSQLAPRRSPSPEPRPKNLEIQ</sequence>
<name>A0A0F9YBP5_9ZZZZ</name>
<dbReference type="EMBL" id="LAZR01000033">
    <property type="protein sequence ID" value="KKO01914.1"/>
    <property type="molecule type" value="Genomic_DNA"/>
</dbReference>
<feature type="region of interest" description="Disordered" evidence="1">
    <location>
        <begin position="231"/>
        <end position="256"/>
    </location>
</feature>
<protein>
    <recommendedName>
        <fullName evidence="3">Glycoside hydrolase family 104 protein</fullName>
    </recommendedName>
</protein>
<dbReference type="AlphaFoldDB" id="A0A0F9YBP5"/>
<gene>
    <name evidence="2" type="ORF">LCGC14_0112690</name>
</gene>
<dbReference type="SUPFAM" id="SSF53955">
    <property type="entry name" value="Lysozyme-like"/>
    <property type="match status" value="1"/>
</dbReference>
<evidence type="ECO:0000256" key="1">
    <source>
        <dbReference type="SAM" id="MobiDB-lite"/>
    </source>
</evidence>
<dbReference type="InterPro" id="IPR023346">
    <property type="entry name" value="Lysozyme-like_dom_sf"/>
</dbReference>
<organism evidence="2">
    <name type="scientific">marine sediment metagenome</name>
    <dbReference type="NCBI Taxonomy" id="412755"/>
    <lineage>
        <taxon>unclassified sequences</taxon>
        <taxon>metagenomes</taxon>
        <taxon>ecological metagenomes</taxon>
    </lineage>
</organism>
<proteinExistence type="predicted"/>
<dbReference type="Gene3D" id="1.10.530.10">
    <property type="match status" value="1"/>
</dbReference>
<comment type="caution">
    <text evidence="2">The sequence shown here is derived from an EMBL/GenBank/DDBJ whole genome shotgun (WGS) entry which is preliminary data.</text>
</comment>
<evidence type="ECO:0008006" key="3">
    <source>
        <dbReference type="Google" id="ProtNLM"/>
    </source>
</evidence>
<accession>A0A0F9YBP5</accession>
<evidence type="ECO:0000313" key="2">
    <source>
        <dbReference type="EMBL" id="KKO01914.1"/>
    </source>
</evidence>
<reference evidence="2" key="1">
    <citation type="journal article" date="2015" name="Nature">
        <title>Complex archaea that bridge the gap between prokaryotes and eukaryotes.</title>
        <authorList>
            <person name="Spang A."/>
            <person name="Saw J.H."/>
            <person name="Jorgensen S.L."/>
            <person name="Zaremba-Niedzwiedzka K."/>
            <person name="Martijn J."/>
            <person name="Lind A.E."/>
            <person name="van Eijk R."/>
            <person name="Schleper C."/>
            <person name="Guy L."/>
            <person name="Ettema T.J."/>
        </authorList>
    </citation>
    <scope>NUCLEOTIDE SEQUENCE</scope>
</reference>